<comment type="caution">
    <text evidence="1">The sequence shown here is derived from an EMBL/GenBank/DDBJ whole genome shotgun (WGS) entry which is preliminary data.</text>
</comment>
<dbReference type="Proteomes" id="UP000275356">
    <property type="component" value="Unassembled WGS sequence"/>
</dbReference>
<organism evidence="1 2">
    <name type="scientific">Salana multivorans</name>
    <dbReference type="NCBI Taxonomy" id="120377"/>
    <lineage>
        <taxon>Bacteria</taxon>
        <taxon>Bacillati</taxon>
        <taxon>Actinomycetota</taxon>
        <taxon>Actinomycetes</taxon>
        <taxon>Micrococcales</taxon>
        <taxon>Beutenbergiaceae</taxon>
        <taxon>Salana</taxon>
    </lineage>
</organism>
<dbReference type="EMBL" id="RKHQ01000001">
    <property type="protein sequence ID" value="ROR97797.1"/>
    <property type="molecule type" value="Genomic_DNA"/>
</dbReference>
<proteinExistence type="predicted"/>
<sequence length="105" mass="11306">MDIEPIEALRRALAVATNLQTQDENENAWTECYLLLADLDARDARFVAVAMAHLLTRALHYASDLVQAVEGEGIQVNGIPGGTNPENILAEVGRQVAAHELGEGV</sequence>
<dbReference type="AlphaFoldDB" id="A0A3N2DDJ4"/>
<keyword evidence="2" id="KW-1185">Reference proteome</keyword>
<protein>
    <submittedName>
        <fullName evidence="1">Uncharacterized protein</fullName>
    </submittedName>
</protein>
<reference evidence="1 2" key="1">
    <citation type="submission" date="2018-11" db="EMBL/GenBank/DDBJ databases">
        <title>Sequencing the genomes of 1000 actinobacteria strains.</title>
        <authorList>
            <person name="Klenk H.-P."/>
        </authorList>
    </citation>
    <scope>NUCLEOTIDE SEQUENCE [LARGE SCALE GENOMIC DNA]</scope>
    <source>
        <strain evidence="1 2">DSM 13521</strain>
    </source>
</reference>
<accession>A0A3N2DDJ4</accession>
<dbReference type="RefSeq" id="WP_123739787.1">
    <property type="nucleotide sequence ID" value="NZ_RKHQ01000001.1"/>
</dbReference>
<evidence type="ECO:0000313" key="2">
    <source>
        <dbReference type="Proteomes" id="UP000275356"/>
    </source>
</evidence>
<gene>
    <name evidence="1" type="ORF">EDD28_2405</name>
</gene>
<name>A0A3N2DDJ4_9MICO</name>
<evidence type="ECO:0000313" key="1">
    <source>
        <dbReference type="EMBL" id="ROR97797.1"/>
    </source>
</evidence>